<evidence type="ECO:0000256" key="1">
    <source>
        <dbReference type="SAM" id="MobiDB-lite"/>
    </source>
</evidence>
<feature type="region of interest" description="Disordered" evidence="1">
    <location>
        <begin position="68"/>
        <end position="171"/>
    </location>
</feature>
<protein>
    <recommendedName>
        <fullName evidence="5">Coupling factor for flagellin transcription and translation</fullName>
    </recommendedName>
</protein>
<sequence length="213" mass="24520">MTIFLLVLSFIIDGVLIIGLFTLMTKIKKTEELELRQNEVAREIEDLFTSYLTEIKEENQKMSEMLKADSQPERRSYSFTAHSRSSGLEAEGYIPPPIPSRTRDVQEEYVPAVSNRPRDVQEEYVPPVSNRPRDVQEEYSPPTPKRPRNVQGESPASEYSPPEPEQMGGYQPSIQSQIMDMKNRGYSIDEIAKKLDRGKTEVELLLKFHQKNL</sequence>
<evidence type="ECO:0008006" key="5">
    <source>
        <dbReference type="Google" id="ProtNLM"/>
    </source>
</evidence>
<keyword evidence="2" id="KW-0812">Transmembrane</keyword>
<feature type="transmembrane region" description="Helical" evidence="2">
    <location>
        <begin position="6"/>
        <end position="24"/>
    </location>
</feature>
<feature type="compositionally biased region" description="Polar residues" evidence="1">
    <location>
        <begin position="77"/>
        <end position="86"/>
    </location>
</feature>
<dbReference type="AlphaFoldDB" id="A0A931HTK3"/>
<keyword evidence="2" id="KW-0472">Membrane</keyword>
<gene>
    <name evidence="3" type="ORF">H0267_03645</name>
</gene>
<reference evidence="3 4" key="1">
    <citation type="journal article" date="2005" name="Int. J. Syst. Evol. Microbiol.">
        <title>Halobacillus yeomjeoni sp. nov., isolated from a marine solar saltern in Korea.</title>
        <authorList>
            <person name="Yoon J.H."/>
            <person name="Kang S.J."/>
            <person name="Lee C.H."/>
            <person name="Oh H.W."/>
            <person name="Oh T.K."/>
        </authorList>
    </citation>
    <scope>NUCLEOTIDE SEQUENCE [LARGE SCALE GENOMIC DNA]</scope>
    <source>
        <strain evidence="3 4">KCTC 3957</strain>
    </source>
</reference>
<dbReference type="EMBL" id="JADZSC010000001">
    <property type="protein sequence ID" value="MBH0229300.1"/>
    <property type="molecule type" value="Genomic_DNA"/>
</dbReference>
<comment type="caution">
    <text evidence="3">The sequence shown here is derived from an EMBL/GenBank/DDBJ whole genome shotgun (WGS) entry which is preliminary data.</text>
</comment>
<evidence type="ECO:0000256" key="2">
    <source>
        <dbReference type="SAM" id="Phobius"/>
    </source>
</evidence>
<dbReference type="Proteomes" id="UP000614490">
    <property type="component" value="Unassembled WGS sequence"/>
</dbReference>
<keyword evidence="4" id="KW-1185">Reference proteome</keyword>
<evidence type="ECO:0000313" key="4">
    <source>
        <dbReference type="Proteomes" id="UP000614490"/>
    </source>
</evidence>
<organism evidence="3 4">
    <name type="scientific">Halobacillus yeomjeoni</name>
    <dbReference type="NCBI Taxonomy" id="311194"/>
    <lineage>
        <taxon>Bacteria</taxon>
        <taxon>Bacillati</taxon>
        <taxon>Bacillota</taxon>
        <taxon>Bacilli</taxon>
        <taxon>Bacillales</taxon>
        <taxon>Bacillaceae</taxon>
        <taxon>Halobacillus</taxon>
    </lineage>
</organism>
<proteinExistence type="predicted"/>
<name>A0A931HTK3_9BACI</name>
<keyword evidence="2" id="KW-1133">Transmembrane helix</keyword>
<evidence type="ECO:0000313" key="3">
    <source>
        <dbReference type="EMBL" id="MBH0229300.1"/>
    </source>
</evidence>
<accession>A0A931HTK3</accession>
<dbReference type="RefSeq" id="WP_197315921.1">
    <property type="nucleotide sequence ID" value="NZ_JADZSC010000001.1"/>
</dbReference>